<dbReference type="EMBL" id="QJKJ01001552">
    <property type="protein sequence ID" value="RDY07082.1"/>
    <property type="molecule type" value="Genomic_DNA"/>
</dbReference>
<keyword evidence="3" id="KW-1185">Reference proteome</keyword>
<protein>
    <recommendedName>
        <fullName evidence="1">DUF8040 domain-containing protein</fullName>
    </recommendedName>
</protein>
<feature type="domain" description="DUF8040" evidence="1">
    <location>
        <begin position="19"/>
        <end position="73"/>
    </location>
</feature>
<proteinExistence type="predicted"/>
<dbReference type="Proteomes" id="UP000257109">
    <property type="component" value="Unassembled WGS sequence"/>
</dbReference>
<dbReference type="AlphaFoldDB" id="A0A371HWC3"/>
<dbReference type="OrthoDB" id="1851308at2759"/>
<name>A0A371HWC3_MUCPR</name>
<evidence type="ECO:0000313" key="2">
    <source>
        <dbReference type="EMBL" id="RDY07082.1"/>
    </source>
</evidence>
<reference evidence="2" key="1">
    <citation type="submission" date="2018-05" db="EMBL/GenBank/DDBJ databases">
        <title>Draft genome of Mucuna pruriens seed.</title>
        <authorList>
            <person name="Nnadi N.E."/>
            <person name="Vos R."/>
            <person name="Hasami M.H."/>
            <person name="Devisetty U.K."/>
            <person name="Aguiy J.C."/>
        </authorList>
    </citation>
    <scope>NUCLEOTIDE SEQUENCE [LARGE SCALE GENOMIC DNA]</scope>
    <source>
        <strain evidence="2">JCA_2017</strain>
    </source>
</reference>
<comment type="caution">
    <text evidence="2">The sequence shown here is derived from an EMBL/GenBank/DDBJ whole genome shotgun (WGS) entry which is preliminary data.</text>
</comment>
<feature type="non-terminal residue" evidence="2">
    <location>
        <position position="1"/>
    </location>
</feature>
<gene>
    <name evidence="2" type="ORF">CR513_08872</name>
</gene>
<evidence type="ECO:0000313" key="3">
    <source>
        <dbReference type="Proteomes" id="UP000257109"/>
    </source>
</evidence>
<dbReference type="Pfam" id="PF26138">
    <property type="entry name" value="DUF8040"/>
    <property type="match status" value="1"/>
</dbReference>
<accession>A0A371HWC3</accession>
<organism evidence="2 3">
    <name type="scientific">Mucuna pruriens</name>
    <name type="common">Velvet bean</name>
    <name type="synonym">Dolichos pruriens</name>
    <dbReference type="NCBI Taxonomy" id="157652"/>
    <lineage>
        <taxon>Eukaryota</taxon>
        <taxon>Viridiplantae</taxon>
        <taxon>Streptophyta</taxon>
        <taxon>Embryophyta</taxon>
        <taxon>Tracheophyta</taxon>
        <taxon>Spermatophyta</taxon>
        <taxon>Magnoliopsida</taxon>
        <taxon>eudicotyledons</taxon>
        <taxon>Gunneridae</taxon>
        <taxon>Pentapetalae</taxon>
        <taxon>rosids</taxon>
        <taxon>fabids</taxon>
        <taxon>Fabales</taxon>
        <taxon>Fabaceae</taxon>
        <taxon>Papilionoideae</taxon>
        <taxon>50 kb inversion clade</taxon>
        <taxon>NPAAA clade</taxon>
        <taxon>indigoferoid/millettioid clade</taxon>
        <taxon>Phaseoleae</taxon>
        <taxon>Mucuna</taxon>
    </lineage>
</organism>
<dbReference type="InterPro" id="IPR058353">
    <property type="entry name" value="DUF8040"/>
</dbReference>
<evidence type="ECO:0000259" key="1">
    <source>
        <dbReference type="Pfam" id="PF26138"/>
    </source>
</evidence>
<sequence length="96" mass="10743">GAKASGVNDISSSQRELNNDIVKDNIRSIVKEQAIKFLHIIGHNVKNRTISFFFHRFGETVSRHFHSVLHVIIALEGGFIIQPLGRVISPQILNNS</sequence>